<dbReference type="Proteomes" id="UP000438429">
    <property type="component" value="Unassembled WGS sequence"/>
</dbReference>
<dbReference type="EMBL" id="VEVO01000002">
    <property type="protein sequence ID" value="KAF0045032.1"/>
    <property type="molecule type" value="Genomic_DNA"/>
</dbReference>
<accession>A0A6A4TSK0</accession>
<evidence type="ECO:0000313" key="1">
    <source>
        <dbReference type="EMBL" id="KAF0045032.1"/>
    </source>
</evidence>
<organism evidence="1 2">
    <name type="scientific">Scophthalmus maximus</name>
    <name type="common">Turbot</name>
    <name type="synonym">Psetta maxima</name>
    <dbReference type="NCBI Taxonomy" id="52904"/>
    <lineage>
        <taxon>Eukaryota</taxon>
        <taxon>Metazoa</taxon>
        <taxon>Chordata</taxon>
        <taxon>Craniata</taxon>
        <taxon>Vertebrata</taxon>
        <taxon>Euteleostomi</taxon>
        <taxon>Actinopterygii</taxon>
        <taxon>Neopterygii</taxon>
        <taxon>Teleostei</taxon>
        <taxon>Neoteleostei</taxon>
        <taxon>Acanthomorphata</taxon>
        <taxon>Carangaria</taxon>
        <taxon>Pleuronectiformes</taxon>
        <taxon>Pleuronectoidei</taxon>
        <taxon>Scophthalmidae</taxon>
        <taxon>Scophthalmus</taxon>
    </lineage>
</organism>
<reference evidence="1 2" key="1">
    <citation type="submission" date="2019-06" db="EMBL/GenBank/DDBJ databases">
        <title>Draft genomes of female and male turbot (Scophthalmus maximus).</title>
        <authorList>
            <person name="Xu H."/>
            <person name="Xu X.-W."/>
            <person name="Shao C."/>
            <person name="Chen S."/>
        </authorList>
    </citation>
    <scope>NUCLEOTIDE SEQUENCE [LARGE SCALE GENOMIC DNA]</scope>
    <source>
        <strain evidence="1">Ysfricsl-2016a</strain>
        <tissue evidence="1">Blood</tissue>
    </source>
</reference>
<sequence length="135" mass="14814">MDVDSVTYMNDIFHLKNNGSSENSPNFVQTSRLLGSRRCAFVARTTARFAPFILMCRMFRPASEMERHGGTSASALRFLNFVDKIALCICIQQTKLPVEGPVCDQQGAAEVMLQSVKLRFPTVVLVPPGGAFAIG</sequence>
<protein>
    <submittedName>
        <fullName evidence="1">Uncharacterized protein</fullName>
    </submittedName>
</protein>
<evidence type="ECO:0000313" key="2">
    <source>
        <dbReference type="Proteomes" id="UP000438429"/>
    </source>
</evidence>
<dbReference type="AlphaFoldDB" id="A0A6A4TSK0"/>
<comment type="caution">
    <text evidence="1">The sequence shown here is derived from an EMBL/GenBank/DDBJ whole genome shotgun (WGS) entry which is preliminary data.</text>
</comment>
<name>A0A6A4TSK0_SCOMX</name>
<gene>
    <name evidence="1" type="ORF">F2P81_001561</name>
</gene>
<proteinExistence type="predicted"/>